<organism evidence="7 8">
    <name type="scientific">Priapulus caudatus</name>
    <name type="common">Priapulid worm</name>
    <dbReference type="NCBI Taxonomy" id="37621"/>
    <lineage>
        <taxon>Eukaryota</taxon>
        <taxon>Metazoa</taxon>
        <taxon>Ecdysozoa</taxon>
        <taxon>Scalidophora</taxon>
        <taxon>Priapulida</taxon>
        <taxon>Priapulimorpha</taxon>
        <taxon>Priapulimorphida</taxon>
        <taxon>Priapulidae</taxon>
        <taxon>Priapulus</taxon>
    </lineage>
</organism>
<name>A0ABM1EVA4_PRICU</name>
<dbReference type="PRINTS" id="PR02092">
    <property type="entry name" value="HEPBVIRUSXIP"/>
</dbReference>
<evidence type="ECO:0000313" key="8">
    <source>
        <dbReference type="RefSeq" id="XP_014676125.1"/>
    </source>
</evidence>
<dbReference type="SUPFAM" id="SSF103196">
    <property type="entry name" value="Roadblock/LC7 domain"/>
    <property type="match status" value="1"/>
</dbReference>
<reference evidence="8" key="1">
    <citation type="submission" date="2025-08" db="UniProtKB">
        <authorList>
            <consortium name="RefSeq"/>
        </authorList>
    </citation>
    <scope>IDENTIFICATION</scope>
</reference>
<keyword evidence="7" id="KW-1185">Reference proteome</keyword>
<gene>
    <name evidence="8" type="primary">LOC106816082</name>
</gene>
<protein>
    <recommendedName>
        <fullName evidence="6">Late endosomal/lysosomal adaptor and MAPK and MTOR activator 5</fullName>
    </recommendedName>
</protein>
<evidence type="ECO:0000256" key="1">
    <source>
        <dbReference type="ARBA" id="ARBA00004371"/>
    </source>
</evidence>
<evidence type="ECO:0000256" key="5">
    <source>
        <dbReference type="ARBA" id="ARBA00023228"/>
    </source>
</evidence>
<proteinExistence type="inferred from homology"/>
<dbReference type="GeneID" id="106816082"/>
<comment type="subcellular location">
    <subcellularLocation>
        <location evidence="2">Cytoplasm</location>
    </subcellularLocation>
    <subcellularLocation>
        <location evidence="1">Lysosome</location>
    </subcellularLocation>
</comment>
<evidence type="ECO:0000313" key="7">
    <source>
        <dbReference type="Proteomes" id="UP000695022"/>
    </source>
</evidence>
<sequence>MEEALDKVLDDTMNMPGVTGVLCTDKLGLCLGARGNAPAHSSGLIATLANHAKALEANAEAPPIVCLESDSGNILIRAKDGITTAIYKVPSGP</sequence>
<keyword evidence="4" id="KW-0963">Cytoplasm</keyword>
<evidence type="ECO:0000256" key="3">
    <source>
        <dbReference type="ARBA" id="ARBA00007795"/>
    </source>
</evidence>
<dbReference type="InterPro" id="IPR024135">
    <property type="entry name" value="LAMTOR5"/>
</dbReference>
<dbReference type="Gene3D" id="3.30.450.30">
    <property type="entry name" value="Dynein light chain 2a, cytoplasmic"/>
    <property type="match status" value="1"/>
</dbReference>
<evidence type="ECO:0000256" key="2">
    <source>
        <dbReference type="ARBA" id="ARBA00004496"/>
    </source>
</evidence>
<accession>A0ABM1EVA4</accession>
<comment type="similarity">
    <text evidence="3">Belongs to the LAMTOR5 family.</text>
</comment>
<dbReference type="Proteomes" id="UP000695022">
    <property type="component" value="Unplaced"/>
</dbReference>
<keyword evidence="5" id="KW-0458">Lysosome</keyword>
<evidence type="ECO:0000256" key="6">
    <source>
        <dbReference type="ARBA" id="ARBA00032692"/>
    </source>
</evidence>
<evidence type="ECO:0000256" key="4">
    <source>
        <dbReference type="ARBA" id="ARBA00022490"/>
    </source>
</evidence>
<dbReference type="PANTHER" id="PTHR13342">
    <property type="entry name" value="RAGULATOR COMPLEX PROTEIN LAMTOR5"/>
    <property type="match status" value="1"/>
</dbReference>
<dbReference type="PANTHER" id="PTHR13342:SF2">
    <property type="entry name" value="RAGULATOR COMPLEX PROTEIN LAMTOR5"/>
    <property type="match status" value="1"/>
</dbReference>
<dbReference type="RefSeq" id="XP_014676125.1">
    <property type="nucleotide sequence ID" value="XM_014820639.1"/>
</dbReference>
<dbReference type="Pfam" id="PF16672">
    <property type="entry name" value="LAMTOR5"/>
    <property type="match status" value="1"/>
</dbReference>